<feature type="domain" description="Integrase catalytic" evidence="1">
    <location>
        <begin position="1"/>
        <end position="54"/>
    </location>
</feature>
<name>A0ABP3AAL0_MYCUL</name>
<proteinExistence type="predicted"/>
<dbReference type="Pfam" id="PF13683">
    <property type="entry name" value="rve_3"/>
    <property type="match status" value="1"/>
</dbReference>
<reference evidence="2 3" key="1">
    <citation type="submission" date="2014-01" db="EMBL/GenBank/DDBJ databases">
        <authorList>
            <person name="Dobos K."/>
            <person name="Lenaerts A."/>
            <person name="Ordway D."/>
            <person name="DeGroote M.A."/>
            <person name="Parker T."/>
            <person name="Sizemore C."/>
            <person name="Tallon L.J."/>
            <person name="Sadzewicz L.K."/>
            <person name="Sengamalay N."/>
            <person name="Fraser C.M."/>
            <person name="Hine E."/>
            <person name="Shefchek K.A."/>
            <person name="Das S.P."/>
            <person name="Tettelin H."/>
        </authorList>
    </citation>
    <scope>NUCLEOTIDE SEQUENCE [LARGE SCALE GENOMIC DNA]</scope>
    <source>
        <strain evidence="2 3">Harvey</strain>
    </source>
</reference>
<dbReference type="Proteomes" id="UP000020681">
    <property type="component" value="Unassembled WGS sequence"/>
</dbReference>
<gene>
    <name evidence="2" type="ORF">I551_7015</name>
</gene>
<evidence type="ECO:0000313" key="2">
    <source>
        <dbReference type="EMBL" id="EUA86534.1"/>
    </source>
</evidence>
<keyword evidence="3" id="KW-1185">Reference proteome</keyword>
<organism evidence="2 3">
    <name type="scientific">Mycobacterium ulcerans str. Harvey</name>
    <dbReference type="NCBI Taxonomy" id="1299332"/>
    <lineage>
        <taxon>Bacteria</taxon>
        <taxon>Bacillati</taxon>
        <taxon>Actinomycetota</taxon>
        <taxon>Actinomycetes</taxon>
        <taxon>Mycobacteriales</taxon>
        <taxon>Mycobacteriaceae</taxon>
        <taxon>Mycobacterium</taxon>
        <taxon>Mycobacterium ulcerans group</taxon>
    </lineage>
</organism>
<sequence>MEQRYIESFNNRLRRDCLNRSRWTNPLEDRVVMDDFNHEHNHRHRHSALGYLPPAE</sequence>
<dbReference type="SUPFAM" id="SSF53098">
    <property type="entry name" value="Ribonuclease H-like"/>
    <property type="match status" value="1"/>
</dbReference>
<accession>A0ABP3AAL0</accession>
<dbReference type="InterPro" id="IPR001584">
    <property type="entry name" value="Integrase_cat-core"/>
</dbReference>
<dbReference type="EMBL" id="JAOL01000171">
    <property type="protein sequence ID" value="EUA86534.1"/>
    <property type="molecule type" value="Genomic_DNA"/>
</dbReference>
<evidence type="ECO:0000313" key="3">
    <source>
        <dbReference type="Proteomes" id="UP000020681"/>
    </source>
</evidence>
<evidence type="ECO:0000259" key="1">
    <source>
        <dbReference type="Pfam" id="PF13683"/>
    </source>
</evidence>
<protein>
    <submittedName>
        <fullName evidence="2">Integrase core domain protein</fullName>
    </submittedName>
</protein>
<comment type="caution">
    <text evidence="2">The sequence shown here is derived from an EMBL/GenBank/DDBJ whole genome shotgun (WGS) entry which is preliminary data.</text>
</comment>
<dbReference type="InterPro" id="IPR012337">
    <property type="entry name" value="RNaseH-like_sf"/>
</dbReference>